<dbReference type="EMBL" id="JAIFTL010000426">
    <property type="protein sequence ID" value="KAG9319539.1"/>
    <property type="molecule type" value="Genomic_DNA"/>
</dbReference>
<proteinExistence type="predicted"/>
<accession>A0A9P8CVB4</accession>
<evidence type="ECO:0000259" key="2">
    <source>
        <dbReference type="Pfam" id="PF08588"/>
    </source>
</evidence>
<name>A0A9P8CVB4_MORAP</name>
<reference evidence="3" key="1">
    <citation type="submission" date="2021-07" db="EMBL/GenBank/DDBJ databases">
        <title>Draft genome of Mortierella alpina, strain LL118, isolated from an aspen leaf litter sample.</title>
        <authorList>
            <person name="Yang S."/>
            <person name="Vinatzer B.A."/>
        </authorList>
    </citation>
    <scope>NUCLEOTIDE SEQUENCE</scope>
    <source>
        <strain evidence="3">LL118</strain>
    </source>
</reference>
<feature type="compositionally biased region" description="Low complexity" evidence="1">
    <location>
        <begin position="1"/>
        <end position="19"/>
    </location>
</feature>
<evidence type="ECO:0000256" key="1">
    <source>
        <dbReference type="SAM" id="MobiDB-lite"/>
    </source>
</evidence>
<organism evidence="3 4">
    <name type="scientific">Mortierella alpina</name>
    <name type="common">Oleaginous fungus</name>
    <name type="synonym">Mortierella renispora</name>
    <dbReference type="NCBI Taxonomy" id="64518"/>
    <lineage>
        <taxon>Eukaryota</taxon>
        <taxon>Fungi</taxon>
        <taxon>Fungi incertae sedis</taxon>
        <taxon>Mucoromycota</taxon>
        <taxon>Mortierellomycotina</taxon>
        <taxon>Mortierellomycetes</taxon>
        <taxon>Mortierellales</taxon>
        <taxon>Mortierellaceae</taxon>
        <taxon>Mortierella</taxon>
    </lineage>
</organism>
<feature type="region of interest" description="Disordered" evidence="1">
    <location>
        <begin position="247"/>
        <end position="276"/>
    </location>
</feature>
<dbReference type="PANTHER" id="PTHR34826:SF2">
    <property type="entry name" value="UPF0590 PROTEIN C409.17C"/>
    <property type="match status" value="1"/>
</dbReference>
<protein>
    <recommendedName>
        <fullName evidence="2">Domain of unknown function at the cortex 1 domain-containing protein</fullName>
    </recommendedName>
</protein>
<feature type="compositionally biased region" description="Low complexity" evidence="1">
    <location>
        <begin position="254"/>
        <end position="272"/>
    </location>
</feature>
<feature type="region of interest" description="Disordered" evidence="1">
    <location>
        <begin position="1"/>
        <end position="26"/>
    </location>
</feature>
<dbReference type="AlphaFoldDB" id="A0A9P8CVB4"/>
<comment type="caution">
    <text evidence="3">The sequence shown here is derived from an EMBL/GenBank/DDBJ whole genome shotgun (WGS) entry which is preliminary data.</text>
</comment>
<evidence type="ECO:0000313" key="3">
    <source>
        <dbReference type="EMBL" id="KAG9319539.1"/>
    </source>
</evidence>
<feature type="domain" description="Domain of unknown function at the cortex 1" evidence="2">
    <location>
        <begin position="43"/>
        <end position="351"/>
    </location>
</feature>
<dbReference type="Pfam" id="PF08588">
    <property type="entry name" value="Duc1"/>
    <property type="match status" value="1"/>
</dbReference>
<sequence length="359" mass="40096">MDALSTPSSSSSSSSSTSTVADHKSTPQPYVWRSMADSNARYRLKILAGPGSDPKLLRPLNVNDDSEPMIIDTDEFHGYVTFRIKDLDKAHGYTEGQLEDGIKPVPNSKWFDLSAAGTKSKNRNNNCLRFGGRFKREWPGDQIIFVAEFDRRIERLPPCTSAGIKILRLLDPAVEIDLCCDKPYIRSPLMVAMNLIHASPLTLQDQDVQTKTAEEEKFVPPWTSPNGEHILENTRLLFEALEDPSTAAAHPQKTSSTTLAPAAAAHVSAARSSRQRQHFFAKPKNLIRHRYQPDQMYDFEFTSAGPYLDFANFKLKIAGFSIDLLRFWDGQPGTMSVRTADSSVTFFTLVMEPVPVKDA</sequence>
<dbReference type="InterPro" id="IPR013897">
    <property type="entry name" value="Duc1"/>
</dbReference>
<evidence type="ECO:0000313" key="4">
    <source>
        <dbReference type="Proteomes" id="UP000717515"/>
    </source>
</evidence>
<gene>
    <name evidence="3" type="ORF">KVV02_000090</name>
</gene>
<dbReference type="Proteomes" id="UP000717515">
    <property type="component" value="Unassembled WGS sequence"/>
</dbReference>
<dbReference type="PANTHER" id="PTHR34826">
    <property type="entry name" value="UPF0590 PROTEIN C409.17C"/>
    <property type="match status" value="1"/>
</dbReference>